<dbReference type="PROSITE" id="PS00079">
    <property type="entry name" value="MULTICOPPER_OXIDASE1"/>
    <property type="match status" value="2"/>
</dbReference>
<dbReference type="AlphaFoldDB" id="A0A5C3KNY2"/>
<reference evidence="10 11" key="1">
    <citation type="journal article" date="2019" name="Nat. Ecol. Evol.">
        <title>Megaphylogeny resolves global patterns of mushroom evolution.</title>
        <authorList>
            <person name="Varga T."/>
            <person name="Krizsan K."/>
            <person name="Foldi C."/>
            <person name="Dima B."/>
            <person name="Sanchez-Garcia M."/>
            <person name="Sanchez-Ramirez S."/>
            <person name="Szollosi G.J."/>
            <person name="Szarkandi J.G."/>
            <person name="Papp V."/>
            <person name="Albert L."/>
            <person name="Andreopoulos W."/>
            <person name="Angelini C."/>
            <person name="Antonin V."/>
            <person name="Barry K.W."/>
            <person name="Bougher N.L."/>
            <person name="Buchanan P."/>
            <person name="Buyck B."/>
            <person name="Bense V."/>
            <person name="Catcheside P."/>
            <person name="Chovatia M."/>
            <person name="Cooper J."/>
            <person name="Damon W."/>
            <person name="Desjardin D."/>
            <person name="Finy P."/>
            <person name="Geml J."/>
            <person name="Haridas S."/>
            <person name="Hughes K."/>
            <person name="Justo A."/>
            <person name="Karasinski D."/>
            <person name="Kautmanova I."/>
            <person name="Kiss B."/>
            <person name="Kocsube S."/>
            <person name="Kotiranta H."/>
            <person name="LaButti K.M."/>
            <person name="Lechner B.E."/>
            <person name="Liimatainen K."/>
            <person name="Lipzen A."/>
            <person name="Lukacs Z."/>
            <person name="Mihaltcheva S."/>
            <person name="Morgado L.N."/>
            <person name="Niskanen T."/>
            <person name="Noordeloos M.E."/>
            <person name="Ohm R.A."/>
            <person name="Ortiz-Santana B."/>
            <person name="Ovrebo C."/>
            <person name="Racz N."/>
            <person name="Riley R."/>
            <person name="Savchenko A."/>
            <person name="Shiryaev A."/>
            <person name="Soop K."/>
            <person name="Spirin V."/>
            <person name="Szebenyi C."/>
            <person name="Tomsovsky M."/>
            <person name="Tulloss R.E."/>
            <person name="Uehling J."/>
            <person name="Grigoriev I.V."/>
            <person name="Vagvolgyi C."/>
            <person name="Papp T."/>
            <person name="Martin F.M."/>
            <person name="Miettinen O."/>
            <person name="Hibbett D.S."/>
            <person name="Nagy L.G."/>
        </authorList>
    </citation>
    <scope>NUCLEOTIDE SEQUENCE [LARGE SCALE GENOMIC DNA]</scope>
    <source>
        <strain evidence="10 11">CBS 121175</strain>
    </source>
</reference>
<dbReference type="InterPro" id="IPR008972">
    <property type="entry name" value="Cupredoxin"/>
</dbReference>
<evidence type="ECO:0000259" key="8">
    <source>
        <dbReference type="Pfam" id="PF07731"/>
    </source>
</evidence>
<evidence type="ECO:0000256" key="3">
    <source>
        <dbReference type="ARBA" id="ARBA00023002"/>
    </source>
</evidence>
<dbReference type="PANTHER" id="PTHR11709">
    <property type="entry name" value="MULTI-COPPER OXIDASE"/>
    <property type="match status" value="1"/>
</dbReference>
<dbReference type="GO" id="GO:0016491">
    <property type="term" value="F:oxidoreductase activity"/>
    <property type="evidence" value="ECO:0007669"/>
    <property type="project" value="UniProtKB-KW"/>
</dbReference>
<comment type="similarity">
    <text evidence="1">Belongs to the multicopper oxidase family.</text>
</comment>
<dbReference type="InterPro" id="IPR002355">
    <property type="entry name" value="Cu_oxidase_Cu_BS"/>
</dbReference>
<evidence type="ECO:0000259" key="9">
    <source>
        <dbReference type="Pfam" id="PF07732"/>
    </source>
</evidence>
<organism evidence="10 11">
    <name type="scientific">Coprinopsis marcescibilis</name>
    <name type="common">Agaric fungus</name>
    <name type="synonym">Psathyrella marcescibilis</name>
    <dbReference type="NCBI Taxonomy" id="230819"/>
    <lineage>
        <taxon>Eukaryota</taxon>
        <taxon>Fungi</taxon>
        <taxon>Dikarya</taxon>
        <taxon>Basidiomycota</taxon>
        <taxon>Agaricomycotina</taxon>
        <taxon>Agaricomycetes</taxon>
        <taxon>Agaricomycetidae</taxon>
        <taxon>Agaricales</taxon>
        <taxon>Agaricineae</taxon>
        <taxon>Psathyrellaceae</taxon>
        <taxon>Coprinopsis</taxon>
    </lineage>
</organism>
<evidence type="ECO:0000256" key="4">
    <source>
        <dbReference type="ARBA" id="ARBA00023008"/>
    </source>
</evidence>
<dbReference type="CDD" id="cd13903">
    <property type="entry name" value="CuRO_3_Tv-LCC_like"/>
    <property type="match status" value="1"/>
</dbReference>
<evidence type="ECO:0000256" key="6">
    <source>
        <dbReference type="ARBA" id="ARBA00023180"/>
    </source>
</evidence>
<sequence>MAHLQGAIGPVGTLTISNINAAPDGMCRSVVAVNGQHPGPLIQARKGDEFRMTVVNNLDDPTMLRQTSVHWHGLFSHGAPWADGSHGVTQCPIPQFGQSFTYAFTDESASGTFWYHSHFGTQYCDGLRGPIVIYDPNDHYKHLYDVDDESTVITLADWYDVPTPSLQRSKRAPNATLINGKGRRPGGTHTDIAVVNVVPGKRYRFRLVSMSCDPGYKFSIDNHDLTIIEADGHLTLPLKVQEIEILTGQRYSFILEANQPPDNYWIRARPDSGYAHLGRYSSGGINSAILRYAGAAPLEPKSSAFKNPVQLREEDLHPLVNPMAPGGSEPADEVISLTLTKETNGDYTVNGVKWTNPDSPVMVQIMHGIPPSELLPSGYVRTLPRNKVIEVLVPALGTSTSHPFHLHGHYFSVIKSANSSVKNYLNPVRRDVVGTGVGNDSVIIRFTTDNPGPWFFHCHMEFHLVSGLAMVFVEAPSELRKMRPPASWDALCPAYSSLPASATGIERVSPGSGQ</sequence>
<proteinExistence type="inferred from homology"/>
<dbReference type="GO" id="GO:0005507">
    <property type="term" value="F:copper ion binding"/>
    <property type="evidence" value="ECO:0007669"/>
    <property type="project" value="InterPro"/>
</dbReference>
<feature type="domain" description="Plastocyanin-like" evidence="9">
    <location>
        <begin position="17"/>
        <end position="137"/>
    </location>
</feature>
<dbReference type="FunFam" id="2.60.40.420:FF:000045">
    <property type="entry name" value="Laccase 2"/>
    <property type="match status" value="1"/>
</dbReference>
<dbReference type="Pfam" id="PF00394">
    <property type="entry name" value="Cu-oxidase"/>
    <property type="match status" value="1"/>
</dbReference>
<keyword evidence="2" id="KW-0479">Metal-binding</keyword>
<feature type="domain" description="Plastocyanin-like" evidence="7">
    <location>
        <begin position="149"/>
        <end position="295"/>
    </location>
</feature>
<dbReference type="Gene3D" id="2.60.40.420">
    <property type="entry name" value="Cupredoxins - blue copper proteins"/>
    <property type="match status" value="3"/>
</dbReference>
<evidence type="ECO:0000256" key="2">
    <source>
        <dbReference type="ARBA" id="ARBA00022723"/>
    </source>
</evidence>
<evidence type="ECO:0000259" key="7">
    <source>
        <dbReference type="Pfam" id="PF00394"/>
    </source>
</evidence>
<feature type="domain" description="Plastocyanin-like" evidence="8">
    <location>
        <begin position="356"/>
        <end position="477"/>
    </location>
</feature>
<evidence type="ECO:0000256" key="5">
    <source>
        <dbReference type="ARBA" id="ARBA00023157"/>
    </source>
</evidence>
<dbReference type="InterPro" id="IPR033138">
    <property type="entry name" value="Cu_oxidase_CS"/>
</dbReference>
<evidence type="ECO:0000256" key="1">
    <source>
        <dbReference type="ARBA" id="ARBA00010609"/>
    </source>
</evidence>
<dbReference type="EMBL" id="ML210254">
    <property type="protein sequence ID" value="TFK21956.1"/>
    <property type="molecule type" value="Genomic_DNA"/>
</dbReference>
<accession>A0A5C3KNY2</accession>
<keyword evidence="3" id="KW-0560">Oxidoreductase</keyword>
<dbReference type="Pfam" id="PF07732">
    <property type="entry name" value="Cu-oxidase_3"/>
    <property type="match status" value="1"/>
</dbReference>
<dbReference type="PROSITE" id="PS00080">
    <property type="entry name" value="MULTICOPPER_OXIDASE2"/>
    <property type="match status" value="1"/>
</dbReference>
<dbReference type="OrthoDB" id="2121828at2759"/>
<evidence type="ECO:0000313" key="10">
    <source>
        <dbReference type="EMBL" id="TFK21956.1"/>
    </source>
</evidence>
<dbReference type="InterPro" id="IPR011707">
    <property type="entry name" value="Cu-oxidase-like_N"/>
</dbReference>
<keyword evidence="11" id="KW-1185">Reference proteome</keyword>
<dbReference type="SUPFAM" id="SSF49503">
    <property type="entry name" value="Cupredoxins"/>
    <property type="match status" value="3"/>
</dbReference>
<dbReference type="PANTHER" id="PTHR11709:SF511">
    <property type="entry name" value="LACCASE"/>
    <property type="match status" value="1"/>
</dbReference>
<gene>
    <name evidence="10" type="ORF">FA15DRAFT_597056</name>
</gene>
<dbReference type="InterPro" id="IPR045087">
    <property type="entry name" value="Cu-oxidase_fam"/>
</dbReference>
<keyword evidence="6" id="KW-0325">Glycoprotein</keyword>
<dbReference type="InterPro" id="IPR001117">
    <property type="entry name" value="Cu-oxidase_2nd"/>
</dbReference>
<protein>
    <submittedName>
        <fullName evidence="10">Laccase 9</fullName>
    </submittedName>
</protein>
<keyword evidence="5" id="KW-1015">Disulfide bond</keyword>
<name>A0A5C3KNY2_COPMA</name>
<dbReference type="InterPro" id="IPR011706">
    <property type="entry name" value="Cu-oxidase_C"/>
</dbReference>
<dbReference type="Proteomes" id="UP000307440">
    <property type="component" value="Unassembled WGS sequence"/>
</dbReference>
<evidence type="ECO:0000313" key="11">
    <source>
        <dbReference type="Proteomes" id="UP000307440"/>
    </source>
</evidence>
<dbReference type="STRING" id="230819.A0A5C3KNY2"/>
<keyword evidence="4" id="KW-0186">Copper</keyword>
<dbReference type="Pfam" id="PF07731">
    <property type="entry name" value="Cu-oxidase_2"/>
    <property type="match status" value="1"/>
</dbReference>